<sequence>MIAPLIKNNTRLFHENLEIKLKDVLFNENLSPLAYYNLLLNFKTAYLSLENSLKKNSFIEEMLFKRSKIHMLDDDLFCLEKEIGLKTHQISTLEYNTTSTANALGAMYVMEGATLGGQIIVKFLSRHPWMQSIKCYNFFKSYGKETGNMWKEFIEFIEDYVEMNPEDSEKVVEGAIMAFKHIDKTLTV</sequence>
<accession>A0A9E6ZUI4</accession>
<proteinExistence type="predicted"/>
<dbReference type="RefSeq" id="WP_255845790.1">
    <property type="nucleotide sequence ID" value="NZ_CP094358.1"/>
</dbReference>
<name>A0A9E6ZUI4_9FLAO</name>
<dbReference type="KEGG" id="fbm:MQE35_07705"/>
<dbReference type="SUPFAM" id="SSF48613">
    <property type="entry name" value="Heme oxygenase-like"/>
    <property type="match status" value="1"/>
</dbReference>
<gene>
    <name evidence="1" type="ORF">MQE35_07705</name>
</gene>
<reference evidence="1" key="1">
    <citation type="submission" date="2022-03" db="EMBL/GenBank/DDBJ databases">
        <title>Description of Abyssus ytuae gen. nov., sp. nov., a novel member of the family Flavobacteriaceae isolated from the sediment of Mariana Trench.</title>
        <authorList>
            <person name="Zhang J."/>
            <person name="Xu X."/>
        </authorList>
    </citation>
    <scope>NUCLEOTIDE SEQUENCE</scope>
    <source>
        <strain evidence="1">MT3330</strain>
    </source>
</reference>
<dbReference type="EMBL" id="CP094358">
    <property type="protein sequence ID" value="UOB19173.1"/>
    <property type="molecule type" value="Genomic_DNA"/>
</dbReference>
<evidence type="ECO:0000313" key="2">
    <source>
        <dbReference type="Proteomes" id="UP000831290"/>
    </source>
</evidence>
<dbReference type="Gene3D" id="1.20.910.10">
    <property type="entry name" value="Heme oxygenase-like"/>
    <property type="match status" value="1"/>
</dbReference>
<dbReference type="GO" id="GO:0004392">
    <property type="term" value="F:heme oxygenase (decyclizing) activity"/>
    <property type="evidence" value="ECO:0007669"/>
    <property type="project" value="InterPro"/>
</dbReference>
<evidence type="ECO:0000313" key="1">
    <source>
        <dbReference type="EMBL" id="UOB19173.1"/>
    </source>
</evidence>
<dbReference type="Proteomes" id="UP000831290">
    <property type="component" value="Chromosome"/>
</dbReference>
<keyword evidence="2" id="KW-1185">Reference proteome</keyword>
<dbReference type="GO" id="GO:0006788">
    <property type="term" value="P:heme oxidation"/>
    <property type="evidence" value="ECO:0007669"/>
    <property type="project" value="InterPro"/>
</dbReference>
<protein>
    <submittedName>
        <fullName evidence="1">Biliverdin-producing heme oxygenase</fullName>
    </submittedName>
</protein>
<dbReference type="CDD" id="cd19166">
    <property type="entry name" value="HemeO-bac"/>
    <property type="match status" value="1"/>
</dbReference>
<dbReference type="InterPro" id="IPR016053">
    <property type="entry name" value="Haem_Oase-like"/>
</dbReference>
<dbReference type="InterPro" id="IPR016084">
    <property type="entry name" value="Haem_Oase-like_multi-hlx"/>
</dbReference>
<organism evidence="1 2">
    <name type="scientific">Abyssalbus ytuae</name>
    <dbReference type="NCBI Taxonomy" id="2926907"/>
    <lineage>
        <taxon>Bacteria</taxon>
        <taxon>Pseudomonadati</taxon>
        <taxon>Bacteroidota</taxon>
        <taxon>Flavobacteriia</taxon>
        <taxon>Flavobacteriales</taxon>
        <taxon>Flavobacteriaceae</taxon>
        <taxon>Abyssalbus</taxon>
    </lineage>
</organism>
<dbReference type="Pfam" id="PF01126">
    <property type="entry name" value="Heme_oxygenase"/>
    <property type="match status" value="1"/>
</dbReference>
<dbReference type="AlphaFoldDB" id="A0A9E6ZUI4"/>